<comment type="similarity">
    <text evidence="7">Belongs to the MurCDEF family.</text>
</comment>
<keyword evidence="3 7" id="KW-0963">Cytoplasm</keyword>
<dbReference type="Pfam" id="PF21799">
    <property type="entry name" value="MurD-like_N"/>
    <property type="match status" value="1"/>
</dbReference>
<comment type="pathway">
    <text evidence="2 7">Cell wall biogenesis; peptidoglycan biosynthesis.</text>
</comment>
<keyword evidence="5 7" id="KW-0547">Nucleotide-binding</keyword>
<dbReference type="GO" id="GO:0008764">
    <property type="term" value="F:UDP-N-acetylmuramoylalanine-D-glutamate ligase activity"/>
    <property type="evidence" value="ECO:0007669"/>
    <property type="project" value="UniProtKB-UniRule"/>
</dbReference>
<dbReference type="GO" id="GO:0051301">
    <property type="term" value="P:cell division"/>
    <property type="evidence" value="ECO:0007669"/>
    <property type="project" value="UniProtKB-KW"/>
</dbReference>
<comment type="subcellular location">
    <subcellularLocation>
        <location evidence="1 7">Cytoplasm</location>
    </subcellularLocation>
</comment>
<keyword evidence="7" id="KW-0961">Cell wall biogenesis/degradation</keyword>
<organism evidence="9 10">
    <name type="scientific">Thiospirochaeta perfilievii</name>
    <dbReference type="NCBI Taxonomy" id="252967"/>
    <lineage>
        <taxon>Bacteria</taxon>
        <taxon>Pseudomonadati</taxon>
        <taxon>Spirochaetota</taxon>
        <taxon>Spirochaetia</taxon>
        <taxon>Spirochaetales</taxon>
        <taxon>Spirochaetaceae</taxon>
        <taxon>Thiospirochaeta</taxon>
    </lineage>
</organism>
<evidence type="ECO:0000256" key="2">
    <source>
        <dbReference type="ARBA" id="ARBA00004752"/>
    </source>
</evidence>
<dbReference type="KEGG" id="sper:EW093_12330"/>
<dbReference type="SUPFAM" id="SSF53623">
    <property type="entry name" value="MurD-like peptide ligases, catalytic domain"/>
    <property type="match status" value="1"/>
</dbReference>
<evidence type="ECO:0000256" key="5">
    <source>
        <dbReference type="ARBA" id="ARBA00022741"/>
    </source>
</evidence>
<feature type="domain" description="Mur ligase central" evidence="8">
    <location>
        <begin position="113"/>
        <end position="293"/>
    </location>
</feature>
<dbReference type="SUPFAM" id="SSF53244">
    <property type="entry name" value="MurD-like peptide ligases, peptide-binding domain"/>
    <property type="match status" value="1"/>
</dbReference>
<dbReference type="Pfam" id="PF08245">
    <property type="entry name" value="Mur_ligase_M"/>
    <property type="match status" value="1"/>
</dbReference>
<comment type="function">
    <text evidence="7">Cell wall formation. Catalyzes the addition of glutamate to the nucleotide precursor UDP-N-acetylmuramoyl-L-alanine (UMA).</text>
</comment>
<evidence type="ECO:0000256" key="1">
    <source>
        <dbReference type="ARBA" id="ARBA00004496"/>
    </source>
</evidence>
<dbReference type="NCBIfam" id="TIGR01087">
    <property type="entry name" value="murD"/>
    <property type="match status" value="1"/>
</dbReference>
<dbReference type="OrthoDB" id="9809796at2"/>
<dbReference type="EC" id="6.3.2.9" evidence="7"/>
<gene>
    <name evidence="7 9" type="primary">murD</name>
    <name evidence="9" type="ORF">EW093_12330</name>
</gene>
<keyword evidence="4 7" id="KW-0436">Ligase</keyword>
<feature type="binding site" evidence="7">
    <location>
        <begin position="115"/>
        <end position="121"/>
    </location>
    <ligand>
        <name>ATP</name>
        <dbReference type="ChEBI" id="CHEBI:30616"/>
    </ligand>
</feature>
<proteinExistence type="inferred from homology"/>
<dbReference type="InterPro" id="IPR013221">
    <property type="entry name" value="Mur_ligase_cen"/>
</dbReference>
<dbReference type="GO" id="GO:0005524">
    <property type="term" value="F:ATP binding"/>
    <property type="evidence" value="ECO:0007669"/>
    <property type="project" value="UniProtKB-UniRule"/>
</dbReference>
<sequence length="453" mass="51049">MVEFYRGKKVTIMGLGLHGGGLASAKYFLEKGALLTITDLRSKAVLEPTLLQLRDYNIKYTLGEHIDDDFINADIVIKNPGVPTTSKFLKLAKRVESDISIFLKSVECPIIAITGSKGKSSTVSAIYHVLKKIDPRTQLGGNITVSPLTFINEVDSTTPVVLELSSWQLADLRGKGCLKPQICAITNIMNDHQNAYNSLDDYADDKAVIFENATQDIILNYNDSYRDFFKNKLSKEPLYFSNRLLPKRINCAFLDDMKQGWLQIEGKQEIILDREQTLKGEHQRENLLLAALILKRYGLETKVIKESLSEFRGIPHRMELFLEKDSLKFYNDSAATIPEAVVAAINSFKEPIRLISGGTDKELNFESIKEAFKKPKTIHLLEGSGTDKMIKVLERENIPYFGPYPSLELLIDDIKNRLEPGDNILFSPGATSFGMFNNEFHRGDQFKKIISSI</sequence>
<keyword evidence="10" id="KW-1185">Reference proteome</keyword>
<dbReference type="RefSeq" id="WP_149568705.1">
    <property type="nucleotide sequence ID" value="NZ_CP035807.1"/>
</dbReference>
<dbReference type="SUPFAM" id="SSF51984">
    <property type="entry name" value="MurCD N-terminal domain"/>
    <property type="match status" value="1"/>
</dbReference>
<evidence type="ECO:0000313" key="10">
    <source>
        <dbReference type="Proteomes" id="UP000323824"/>
    </source>
</evidence>
<dbReference type="InterPro" id="IPR005762">
    <property type="entry name" value="MurD"/>
</dbReference>
<dbReference type="GO" id="GO:0005737">
    <property type="term" value="C:cytoplasm"/>
    <property type="evidence" value="ECO:0007669"/>
    <property type="project" value="UniProtKB-SubCell"/>
</dbReference>
<reference evidence="9 10" key="1">
    <citation type="submission" date="2019-02" db="EMBL/GenBank/DDBJ databases">
        <authorList>
            <person name="Fomenkov A."/>
            <person name="Dubinina G."/>
            <person name="Grabovich M."/>
            <person name="Vincze T."/>
            <person name="Roberts R.J."/>
        </authorList>
    </citation>
    <scope>NUCLEOTIDE SEQUENCE [LARGE SCALE GENOMIC DNA]</scope>
    <source>
        <strain evidence="9 10">P</strain>
    </source>
</reference>
<dbReference type="PANTHER" id="PTHR43692">
    <property type="entry name" value="UDP-N-ACETYLMURAMOYLALANINE--D-GLUTAMATE LIGASE"/>
    <property type="match status" value="1"/>
</dbReference>
<dbReference type="Gene3D" id="3.40.1190.10">
    <property type="entry name" value="Mur-like, catalytic domain"/>
    <property type="match status" value="1"/>
</dbReference>
<dbReference type="PANTHER" id="PTHR43692:SF1">
    <property type="entry name" value="UDP-N-ACETYLMURAMOYLALANINE--D-GLUTAMATE LIGASE"/>
    <property type="match status" value="1"/>
</dbReference>
<dbReference type="UniPathway" id="UPA00219"/>
<evidence type="ECO:0000256" key="4">
    <source>
        <dbReference type="ARBA" id="ARBA00022598"/>
    </source>
</evidence>
<evidence type="ECO:0000256" key="3">
    <source>
        <dbReference type="ARBA" id="ARBA00022490"/>
    </source>
</evidence>
<dbReference type="InterPro" id="IPR036615">
    <property type="entry name" value="Mur_ligase_C_dom_sf"/>
</dbReference>
<keyword evidence="7" id="KW-0573">Peptidoglycan synthesis</keyword>
<dbReference type="HAMAP" id="MF_00639">
    <property type="entry name" value="MurD"/>
    <property type="match status" value="1"/>
</dbReference>
<comment type="catalytic activity">
    <reaction evidence="7">
        <text>UDP-N-acetyl-alpha-D-muramoyl-L-alanine + D-glutamate + ATP = UDP-N-acetyl-alpha-D-muramoyl-L-alanyl-D-glutamate + ADP + phosphate + H(+)</text>
        <dbReference type="Rhea" id="RHEA:16429"/>
        <dbReference type="ChEBI" id="CHEBI:15378"/>
        <dbReference type="ChEBI" id="CHEBI:29986"/>
        <dbReference type="ChEBI" id="CHEBI:30616"/>
        <dbReference type="ChEBI" id="CHEBI:43474"/>
        <dbReference type="ChEBI" id="CHEBI:83898"/>
        <dbReference type="ChEBI" id="CHEBI:83900"/>
        <dbReference type="ChEBI" id="CHEBI:456216"/>
        <dbReference type="EC" id="6.3.2.9"/>
    </reaction>
</comment>
<evidence type="ECO:0000313" key="9">
    <source>
        <dbReference type="EMBL" id="QEN05467.1"/>
    </source>
</evidence>
<evidence type="ECO:0000256" key="7">
    <source>
        <dbReference type="HAMAP-Rule" id="MF_00639"/>
    </source>
</evidence>
<protein>
    <recommendedName>
        <fullName evidence="7">UDP-N-acetylmuramoylalanine--D-glutamate ligase</fullName>
        <ecNumber evidence="7">6.3.2.9</ecNumber>
    </recommendedName>
    <alternativeName>
        <fullName evidence="7">D-glutamic acid-adding enzyme</fullName>
    </alternativeName>
    <alternativeName>
        <fullName evidence="7">UDP-N-acetylmuramoyl-L-alanyl-D-glutamate synthetase</fullName>
    </alternativeName>
</protein>
<dbReference type="GO" id="GO:0008360">
    <property type="term" value="P:regulation of cell shape"/>
    <property type="evidence" value="ECO:0007669"/>
    <property type="project" value="UniProtKB-KW"/>
</dbReference>
<dbReference type="Proteomes" id="UP000323824">
    <property type="component" value="Chromosome"/>
</dbReference>
<dbReference type="EMBL" id="CP035807">
    <property type="protein sequence ID" value="QEN05467.1"/>
    <property type="molecule type" value="Genomic_DNA"/>
</dbReference>
<keyword evidence="6 7" id="KW-0067">ATP-binding</keyword>
<name>A0A5C1QDL1_9SPIO</name>
<dbReference type="Gene3D" id="3.90.190.20">
    <property type="entry name" value="Mur ligase, C-terminal domain"/>
    <property type="match status" value="1"/>
</dbReference>
<evidence type="ECO:0000256" key="6">
    <source>
        <dbReference type="ARBA" id="ARBA00022840"/>
    </source>
</evidence>
<dbReference type="GO" id="GO:0071555">
    <property type="term" value="P:cell wall organization"/>
    <property type="evidence" value="ECO:0007669"/>
    <property type="project" value="UniProtKB-KW"/>
</dbReference>
<keyword evidence="7" id="KW-0133">Cell shape</keyword>
<reference evidence="9 10" key="2">
    <citation type="submission" date="2019-09" db="EMBL/GenBank/DDBJ databases">
        <title>Complete Genome Sequence and Methylome Analysis of free living Spirochaetas.</title>
        <authorList>
            <person name="Leshcheva N."/>
            <person name="Mikheeva N."/>
        </authorList>
    </citation>
    <scope>NUCLEOTIDE SEQUENCE [LARGE SCALE GENOMIC DNA]</scope>
    <source>
        <strain evidence="9 10">P</strain>
    </source>
</reference>
<evidence type="ECO:0000259" key="8">
    <source>
        <dbReference type="Pfam" id="PF08245"/>
    </source>
</evidence>
<dbReference type="AlphaFoldDB" id="A0A5C1QDL1"/>
<keyword evidence="7" id="KW-0131">Cell cycle</keyword>
<dbReference type="GO" id="GO:0009252">
    <property type="term" value="P:peptidoglycan biosynthetic process"/>
    <property type="evidence" value="ECO:0007669"/>
    <property type="project" value="UniProtKB-UniRule"/>
</dbReference>
<dbReference type="InterPro" id="IPR036565">
    <property type="entry name" value="Mur-like_cat_sf"/>
</dbReference>
<accession>A0A5C1QDL1</accession>
<keyword evidence="7" id="KW-0132">Cell division</keyword>
<dbReference type="Gene3D" id="3.40.50.720">
    <property type="entry name" value="NAD(P)-binding Rossmann-like Domain"/>
    <property type="match status" value="1"/>
</dbReference>